<dbReference type="GO" id="GO:0070878">
    <property type="term" value="F:primary miRNA binding"/>
    <property type="evidence" value="ECO:0007669"/>
    <property type="project" value="TreeGrafter"/>
</dbReference>
<organism evidence="3 4">
    <name type="scientific">Parastrongyloides trichosuri</name>
    <name type="common">Possum-specific nematode worm</name>
    <dbReference type="NCBI Taxonomy" id="131310"/>
    <lineage>
        <taxon>Eukaryota</taxon>
        <taxon>Metazoa</taxon>
        <taxon>Ecdysozoa</taxon>
        <taxon>Nematoda</taxon>
        <taxon>Chromadorea</taxon>
        <taxon>Rhabditida</taxon>
        <taxon>Tylenchina</taxon>
        <taxon>Panagrolaimomorpha</taxon>
        <taxon>Strongyloidoidea</taxon>
        <taxon>Strongyloididae</taxon>
        <taxon>Parastrongyloides</taxon>
    </lineage>
</organism>
<dbReference type="GO" id="GO:0042802">
    <property type="term" value="F:identical protein binding"/>
    <property type="evidence" value="ECO:0007669"/>
    <property type="project" value="InterPro"/>
</dbReference>
<evidence type="ECO:0000256" key="1">
    <source>
        <dbReference type="SAM" id="MobiDB-lite"/>
    </source>
</evidence>
<dbReference type="Gene3D" id="2.20.70.10">
    <property type="match status" value="1"/>
</dbReference>
<protein>
    <submittedName>
        <fullName evidence="4">WW domain-containing protein</fullName>
    </submittedName>
</protein>
<dbReference type="InterPro" id="IPR040375">
    <property type="entry name" value="DGCR8"/>
</dbReference>
<dbReference type="PANTHER" id="PTHR13482:SF3">
    <property type="entry name" value="MICROPROCESSOR COMPLEX SUBUNIT DGCR8"/>
    <property type="match status" value="1"/>
</dbReference>
<feature type="compositionally biased region" description="Polar residues" evidence="1">
    <location>
        <begin position="579"/>
        <end position="588"/>
    </location>
</feature>
<dbReference type="GO" id="GO:0031053">
    <property type="term" value="P:primary miRNA processing"/>
    <property type="evidence" value="ECO:0007669"/>
    <property type="project" value="InterPro"/>
</dbReference>
<dbReference type="WBParaSite" id="PTRK_0000464800.1">
    <property type="protein sequence ID" value="PTRK_0000464800.1"/>
    <property type="gene ID" value="PTRK_0000464800"/>
</dbReference>
<evidence type="ECO:0000313" key="4">
    <source>
        <dbReference type="WBParaSite" id="PTRK_0000464800.1"/>
    </source>
</evidence>
<dbReference type="AlphaFoldDB" id="A0A0N4ZAT4"/>
<dbReference type="Gene3D" id="3.30.160.20">
    <property type="match status" value="1"/>
</dbReference>
<feature type="region of interest" description="Disordered" evidence="1">
    <location>
        <begin position="569"/>
        <end position="588"/>
    </location>
</feature>
<reference evidence="4" key="1">
    <citation type="submission" date="2017-02" db="UniProtKB">
        <authorList>
            <consortium name="WormBaseParasite"/>
        </authorList>
    </citation>
    <scope>IDENTIFICATION</scope>
</reference>
<feature type="domain" description="WW" evidence="2">
    <location>
        <begin position="95"/>
        <end position="128"/>
    </location>
</feature>
<dbReference type="GO" id="GO:0070877">
    <property type="term" value="C:microprocessor complex"/>
    <property type="evidence" value="ECO:0007669"/>
    <property type="project" value="InterPro"/>
</dbReference>
<dbReference type="PROSITE" id="PS50020">
    <property type="entry name" value="WW_DOMAIN_2"/>
    <property type="match status" value="1"/>
</dbReference>
<evidence type="ECO:0000313" key="3">
    <source>
        <dbReference type="Proteomes" id="UP000038045"/>
    </source>
</evidence>
<sequence length="588" mass="67184">MSSNDKKDFIPPPLPPPLEESSKVSNPNEDKSDSTESSKGTGCPMNIDREMHSKQSSDNQKNESTASSDDEEDDYDPQEKIVRHIITNSAPGLDKDLPENWKAFIHESGHTIYIHLPSRVVTYSKPFELKDGSARHHEIYVESIPCLQQKRHLKKLNATEEGKDLSEADEKNTITAEELKKYCELLYDYETKYIAKIDRSLPRSERKRKIAEYLKSSSKEKGLSHLPSKPSGSNPTTDQYINIECPVGYQSKPRIVRFTPVGKSATNILNEYVQRTMKTRILYADANHQRYPYVFCHCYIVINDLVRKKVLEVPSMLDKLGRVDINTSGEEQHLLLGIGKGNSKKEAKIQAGMICSRMFLDNLIYDDGGVCKGIGGKSTPENDVAEFFKTIPIDHDKLPDLCEKANQMAPHNVLQMVVQRLKSKRNATLNTGCRIKDNGKYVYYISFGNLNVEAECKNKKEGRQIAAQKFIKKVHPECYSWGEIIQMYGSNNDAIKSRKNSIQKNLNKLAAVYAEENRLNYRPSHEPNREILNCLKYHHQKFFEKYEGEYAEQHINDYKEPILDPKKAAEKSKSLELKNPSSLWKNEA</sequence>
<dbReference type="InterPro" id="IPR001202">
    <property type="entry name" value="WW_dom"/>
</dbReference>
<dbReference type="STRING" id="131310.A0A0N4ZAT4"/>
<accession>A0A0N4ZAT4</accession>
<name>A0A0N4ZAT4_PARTI</name>
<proteinExistence type="predicted"/>
<keyword evidence="3" id="KW-1185">Reference proteome</keyword>
<feature type="region of interest" description="Disordered" evidence="1">
    <location>
        <begin position="1"/>
        <end position="76"/>
    </location>
</feature>
<dbReference type="GO" id="GO:0003725">
    <property type="term" value="F:double-stranded RNA binding"/>
    <property type="evidence" value="ECO:0007669"/>
    <property type="project" value="TreeGrafter"/>
</dbReference>
<dbReference type="PANTHER" id="PTHR13482">
    <property type="entry name" value="MICRORNA PROCESSOR COMPLEX SUBUNIT DGCR8"/>
    <property type="match status" value="1"/>
</dbReference>
<evidence type="ECO:0000259" key="2">
    <source>
        <dbReference type="PROSITE" id="PS50020"/>
    </source>
</evidence>
<dbReference type="Proteomes" id="UP000038045">
    <property type="component" value="Unplaced"/>
</dbReference>
<dbReference type="GO" id="GO:0020037">
    <property type="term" value="F:heme binding"/>
    <property type="evidence" value="ECO:0007669"/>
    <property type="project" value="InterPro"/>
</dbReference>